<dbReference type="GO" id="GO:0005634">
    <property type="term" value="C:nucleus"/>
    <property type="evidence" value="ECO:0007669"/>
    <property type="project" value="UniProtKB-SubCell"/>
</dbReference>
<feature type="compositionally biased region" description="Polar residues" evidence="4">
    <location>
        <begin position="85"/>
        <end position="105"/>
    </location>
</feature>
<feature type="compositionally biased region" description="Basic and acidic residues" evidence="4">
    <location>
        <begin position="782"/>
        <end position="799"/>
    </location>
</feature>
<name>A0A182NA05_9DIPT</name>
<keyword evidence="3" id="KW-0539">Nucleus</keyword>
<dbReference type="PANTHER" id="PTHR15321:SF3">
    <property type="entry name" value="TP53-BINDING PROTEIN 1"/>
    <property type="match status" value="1"/>
</dbReference>
<feature type="compositionally biased region" description="Low complexity" evidence="4">
    <location>
        <begin position="588"/>
        <end position="625"/>
    </location>
</feature>
<sequence length="1600" mass="170719">MDLGGSTTTTATTPESTVVVEKPCTAPEESENPPASGKNGSVPDSSANSKKEMAPVADSPVKKEVLSSSPKKASDDGTVFKACELNSTVDPVKSSSKQTVTTCSSDDAVKQESKSKDKELAKSDITLNTTHRALEHCSKKEQSNDNPVDSEDDDLLRRMEAIEKGEDLDLKKEKEDAKKDGSNHQNGVQEEGKLSKIPAVKPVDTSAVAAKMSSDVSVAKQSRLMADVKEESETVPIKSAEVAVNSNAKRKYPLNEVESNEPEVKKVHVNDVTDGPVETSTIIQPCDLVESAGPLPASSKSLLEKPPSVEKMEVDGSPEPETSKYAEVLLDTDPNTGSDAMEVKSEEISSSVAEESMRQDSDSTANMKPDNSNVSSSSDDKQEATNEKTKPSVFEISASVLPAPSKEEAMDVDEDVSDTAESSTSSGGPAVSAPISVVEPPCVKKVAYQCTENEQNVTETVEKDVVSPTESASTSSTVDSVKMEVDSGVKASSSKAVGAKTLIQGEDEVDSSNVATTEPEVVGVAAVDKPLESAKMSTADESVVESSQPSSSSDTKKQPVISENRLDEHQLREAMNCSGLLAKTTSTPNNSAAVATPSSSNPSTPKTLNTVTASAVSSSNVYSSTPIHPNFGKVSSGSVSKIKNPPSSVEMSRIETDESTVSAATTTVTNTSSNTEQSTSLEEKKLSSPSAALKVETASLPITVSAATSDSSAELSSSSKKEFRQDDFASSAKSSLKTASDVSEVDSCTVGSDMNTAEEINLYMSSARKLNGISSTSEGSDLEAKSKSSSEQIKQEEGSKPVVDCVHLDISHAISPTTSSKQQYEVSVWYDEKELQFMSVERLFGGEKVDSSVAVDAAKHDSSSKIDSSSKQSSSTTTNGSVSSFEPFALPTTGQSSNMVQASDSSSSSVVTVTGVKSVHSLTVPQVKQTVMGPKALCDLIIDEFKKLRRTFAPDDAESPEDADDAHLGTKSYKTPAAATGGRGRTKESAKKSVSRGQKRSKVADSDDDDEVGLIGGDNTPRTGSSSSASKQPIKRAKGGSTEVPVTSSAITLKPKTTAVPESKQFDICCLARWTDRKYYAGRVTNYRGDNKYVVVFEDGCSKTLSRDIIVFGEEGVLPIKHHSIHALTGGDTYEPAIVEEIKHNEGNEVVYGVQTASSTLEVTATDIYLTDEQAKWIHNTCKDKPDPIQQLLAGGQGVSGVLLGEGGDAGASVGSAVDGNSATLAASDLTPETGMKGSRSTRSKRSAATSDKSMAPGTPEAGYSGGVGKQGRRGRRKQFPPPESHIPEYSDASDNYEDEIPIPESPDTGLDAVNGVQPELQRTEQESELARMYLIATYFSNDVENSLNELLGPIPIDAKTLFRNKHFLLTCTVPPKDFNSVGSKNKQFSHVPFVKQHLRQQIEAGGGRVYQFFEDVPKNKYNQCKLIAPRPSTTAMYVQCLASDIAAVSHEWIVQCCQVLTLVDVKPYALPAGWSFVEERFIEWRCGRRKGKGSTAAPFASVSINVASLCKDFNDFWSRVCKLAGATVRLIKTEYDVTENLTGYLLTDQEFPEEIKIKAARNGLLVVSTVWVVQCLISDQVCHPSSNQKLTQIYQEDDY</sequence>
<dbReference type="InterPro" id="IPR047250">
    <property type="entry name" value="BRCT_p53bp1-like_rpt2"/>
</dbReference>
<dbReference type="Proteomes" id="UP000075884">
    <property type="component" value="Unassembled WGS sequence"/>
</dbReference>
<feature type="compositionally biased region" description="Polar residues" evidence="4">
    <location>
        <begin position="1020"/>
        <end position="1031"/>
    </location>
</feature>
<dbReference type="Gene3D" id="3.40.50.10190">
    <property type="entry name" value="BRCT domain"/>
    <property type="match status" value="2"/>
</dbReference>
<dbReference type="GO" id="GO:0000077">
    <property type="term" value="P:DNA damage checkpoint signaling"/>
    <property type="evidence" value="ECO:0007669"/>
    <property type="project" value="TreeGrafter"/>
</dbReference>
<reference evidence="7" key="1">
    <citation type="submission" date="2013-03" db="EMBL/GenBank/DDBJ databases">
        <title>The Genome Sequence of Anopheles dirus WRAIR2.</title>
        <authorList>
            <consortium name="The Broad Institute Genomics Platform"/>
            <person name="Neafsey D.E."/>
            <person name="Walton C."/>
            <person name="Walker B."/>
            <person name="Young S.K."/>
            <person name="Zeng Q."/>
            <person name="Gargeya S."/>
            <person name="Fitzgerald M."/>
            <person name="Haas B."/>
            <person name="Abouelleil A."/>
            <person name="Allen A.W."/>
            <person name="Alvarado L."/>
            <person name="Arachchi H.M."/>
            <person name="Berlin A.M."/>
            <person name="Chapman S.B."/>
            <person name="Gainer-Dewar J."/>
            <person name="Goldberg J."/>
            <person name="Griggs A."/>
            <person name="Gujja S."/>
            <person name="Hansen M."/>
            <person name="Howarth C."/>
            <person name="Imamovic A."/>
            <person name="Ireland A."/>
            <person name="Larimer J."/>
            <person name="McCowan C."/>
            <person name="Murphy C."/>
            <person name="Pearson M."/>
            <person name="Poon T.W."/>
            <person name="Priest M."/>
            <person name="Roberts A."/>
            <person name="Saif S."/>
            <person name="Shea T."/>
            <person name="Sisk P."/>
            <person name="Sykes S."/>
            <person name="Wortman J."/>
            <person name="Nusbaum C."/>
            <person name="Birren B."/>
        </authorList>
    </citation>
    <scope>NUCLEOTIDE SEQUENCE [LARGE SCALE GENOMIC DNA]</scope>
    <source>
        <strain evidence="7">WRAIR2</strain>
    </source>
</reference>
<dbReference type="GO" id="GO:0042393">
    <property type="term" value="F:histone binding"/>
    <property type="evidence" value="ECO:0007669"/>
    <property type="project" value="TreeGrafter"/>
</dbReference>
<evidence type="ECO:0000313" key="6">
    <source>
        <dbReference type="EnsemblMetazoa" id="ADIR004481-PA"/>
    </source>
</evidence>
<evidence type="ECO:0000259" key="5">
    <source>
        <dbReference type="PROSITE" id="PS50172"/>
    </source>
</evidence>
<keyword evidence="7" id="KW-1185">Reference proteome</keyword>
<feature type="compositionally biased region" description="Low complexity" evidence="4">
    <location>
        <begin position="632"/>
        <end position="641"/>
    </location>
</feature>
<dbReference type="InterPro" id="IPR001357">
    <property type="entry name" value="BRCT_dom"/>
</dbReference>
<dbReference type="GO" id="GO:0045944">
    <property type="term" value="P:positive regulation of transcription by RNA polymerase II"/>
    <property type="evidence" value="ECO:0007669"/>
    <property type="project" value="TreeGrafter"/>
</dbReference>
<feature type="region of interest" description="Disordered" evidence="4">
    <location>
        <begin position="455"/>
        <end position="750"/>
    </location>
</feature>
<evidence type="ECO:0000256" key="2">
    <source>
        <dbReference type="ARBA" id="ARBA00022763"/>
    </source>
</evidence>
<feature type="region of interest" description="Disordered" evidence="4">
    <location>
        <begin position="290"/>
        <end position="435"/>
    </location>
</feature>
<dbReference type="STRING" id="7168.A0A182NA05"/>
<feature type="region of interest" description="Disordered" evidence="4">
    <location>
        <begin position="773"/>
        <end position="800"/>
    </location>
</feature>
<dbReference type="EnsemblMetazoa" id="ADIR004481-RA">
    <property type="protein sequence ID" value="ADIR004481-PA"/>
    <property type="gene ID" value="ADIR004481"/>
</dbReference>
<dbReference type="InterPro" id="IPR036420">
    <property type="entry name" value="BRCT_dom_sf"/>
</dbReference>
<feature type="compositionally biased region" description="Low complexity" evidence="4">
    <location>
        <begin position="865"/>
        <end position="884"/>
    </location>
</feature>
<dbReference type="Pfam" id="PF18428">
    <property type="entry name" value="BRCT_3"/>
    <property type="match status" value="1"/>
</dbReference>
<comment type="subcellular location">
    <subcellularLocation>
        <location evidence="1">Nucleus</location>
    </subcellularLocation>
</comment>
<dbReference type="CDD" id="cd17724">
    <property type="entry name" value="BRCT_p53bp1_rpt2"/>
    <property type="match status" value="1"/>
</dbReference>
<evidence type="ECO:0000256" key="1">
    <source>
        <dbReference type="ARBA" id="ARBA00004123"/>
    </source>
</evidence>
<evidence type="ECO:0000313" key="7">
    <source>
        <dbReference type="Proteomes" id="UP000075884"/>
    </source>
</evidence>
<feature type="compositionally biased region" description="Low complexity" evidence="4">
    <location>
        <begin position="1"/>
        <end position="21"/>
    </location>
</feature>
<dbReference type="VEuPathDB" id="VectorBase:ADIR004481"/>
<keyword evidence="2" id="KW-0227">DNA damage</keyword>
<dbReference type="InterPro" id="IPR047249">
    <property type="entry name" value="BRCT_p53bp1-like_rpt1"/>
</dbReference>
<evidence type="ECO:0000256" key="3">
    <source>
        <dbReference type="ARBA" id="ARBA00023242"/>
    </source>
</evidence>
<dbReference type="SUPFAM" id="SSF52113">
    <property type="entry name" value="BRCT domain"/>
    <property type="match status" value="2"/>
</dbReference>
<organism evidence="6 7">
    <name type="scientific">Anopheles dirus</name>
    <dbReference type="NCBI Taxonomy" id="7168"/>
    <lineage>
        <taxon>Eukaryota</taxon>
        <taxon>Metazoa</taxon>
        <taxon>Ecdysozoa</taxon>
        <taxon>Arthropoda</taxon>
        <taxon>Hexapoda</taxon>
        <taxon>Insecta</taxon>
        <taxon>Pterygota</taxon>
        <taxon>Neoptera</taxon>
        <taxon>Endopterygota</taxon>
        <taxon>Diptera</taxon>
        <taxon>Nematocera</taxon>
        <taxon>Culicoidea</taxon>
        <taxon>Culicidae</taxon>
        <taxon>Anophelinae</taxon>
        <taxon>Anopheles</taxon>
    </lineage>
</organism>
<dbReference type="SUPFAM" id="SSF63748">
    <property type="entry name" value="Tudor/PWWP/MBT"/>
    <property type="match status" value="1"/>
</dbReference>
<dbReference type="PROSITE" id="PS50172">
    <property type="entry name" value="BRCT"/>
    <property type="match status" value="1"/>
</dbReference>
<dbReference type="CDD" id="cd17745">
    <property type="entry name" value="BRCT_p53bp1_rpt1"/>
    <property type="match status" value="1"/>
</dbReference>
<feature type="compositionally biased region" description="Basic and acidic residues" evidence="4">
    <location>
        <begin position="155"/>
        <end position="182"/>
    </location>
</feature>
<feature type="compositionally biased region" description="Low complexity" evidence="4">
    <location>
        <begin position="705"/>
        <end position="718"/>
    </location>
</feature>
<feature type="compositionally biased region" description="Basic and acidic residues" evidence="4">
    <location>
        <begin position="378"/>
        <end position="390"/>
    </location>
</feature>
<feature type="compositionally biased region" description="Basic and acidic residues" evidence="4">
    <location>
        <begin position="107"/>
        <end position="122"/>
    </location>
</feature>
<feature type="compositionally biased region" description="Polar residues" evidence="4">
    <location>
        <begin position="38"/>
        <end position="48"/>
    </location>
</feature>
<dbReference type="PANTHER" id="PTHR15321">
    <property type="entry name" value="TUMOR SUPPRESSOR P53-BINDING PROTEIN 1"/>
    <property type="match status" value="1"/>
</dbReference>
<feature type="region of interest" description="Disordered" evidence="4">
    <location>
        <begin position="858"/>
        <end position="904"/>
    </location>
</feature>
<dbReference type="CDD" id="cd04508">
    <property type="entry name" value="Tudor_SF"/>
    <property type="match status" value="1"/>
</dbReference>
<dbReference type="Gene3D" id="2.30.30.140">
    <property type="match status" value="1"/>
</dbReference>
<feature type="region of interest" description="Disordered" evidence="4">
    <location>
        <begin position="1"/>
        <end position="199"/>
    </location>
</feature>
<feature type="compositionally biased region" description="Low complexity" evidence="4">
    <location>
        <begin position="729"/>
        <end position="740"/>
    </location>
</feature>
<reference evidence="6" key="2">
    <citation type="submission" date="2020-05" db="UniProtKB">
        <authorList>
            <consortium name="EnsemblMetazoa"/>
        </authorList>
    </citation>
    <scope>IDENTIFICATION</scope>
    <source>
        <strain evidence="6">WRAIR2</strain>
    </source>
</reference>
<feature type="compositionally biased region" description="Polar residues" evidence="4">
    <location>
        <begin position="468"/>
        <end position="479"/>
    </location>
</feature>
<feature type="compositionally biased region" description="Low complexity" evidence="4">
    <location>
        <begin position="540"/>
        <end position="553"/>
    </location>
</feature>
<accession>A0A182NA05</accession>
<feature type="domain" description="BRCT" evidence="5">
    <location>
        <begin position="1384"/>
        <end position="1471"/>
    </location>
</feature>
<dbReference type="InterPro" id="IPR047252">
    <property type="entry name" value="TP53BP1-like"/>
</dbReference>
<feature type="compositionally biased region" description="Acidic residues" evidence="4">
    <location>
        <begin position="955"/>
        <end position="964"/>
    </location>
</feature>
<proteinExistence type="predicted"/>
<protein>
    <submittedName>
        <fullName evidence="6">BRCT domain-containing protein</fullName>
    </submittedName>
</protein>
<evidence type="ECO:0000256" key="4">
    <source>
        <dbReference type="SAM" id="MobiDB-lite"/>
    </source>
</evidence>
<feature type="compositionally biased region" description="Low complexity" evidence="4">
    <location>
        <begin position="659"/>
        <end position="680"/>
    </location>
</feature>
<feature type="region of interest" description="Disordered" evidence="4">
    <location>
        <begin position="953"/>
        <end position="1046"/>
    </location>
</feature>
<feature type="compositionally biased region" description="Basic and acidic residues" evidence="4">
    <location>
        <begin position="132"/>
        <end position="143"/>
    </location>
</feature>
<feature type="region of interest" description="Disordered" evidence="4">
    <location>
        <begin position="1225"/>
        <end position="1303"/>
    </location>
</feature>